<dbReference type="PANTHER" id="PTHR11361:SF14">
    <property type="entry name" value="DNA MISMATCH REPAIR PROTEIN MUTS, TYPE 2"/>
    <property type="match status" value="1"/>
</dbReference>
<dbReference type="RefSeq" id="WP_218283466.1">
    <property type="nucleotide sequence ID" value="NZ_CP078093.1"/>
</dbReference>
<accession>A0ABX8RCI8</accession>
<dbReference type="InterPro" id="IPR000432">
    <property type="entry name" value="DNA_mismatch_repair_MutS_C"/>
</dbReference>
<evidence type="ECO:0000256" key="3">
    <source>
        <dbReference type="SAM" id="Coils"/>
    </source>
</evidence>
<evidence type="ECO:0000259" key="5">
    <source>
        <dbReference type="SMART" id="SM00534"/>
    </source>
</evidence>
<sequence length="543" mass="62448">MFLSERVYKNLELDYIFDRISVFTPYGEQAKKEMKPYLREDKEKLLEEYDRIEKVIGIINKHRYSLVEMRTIFKHFKDLRGSFKRIEKDEVLSTIELFEIKSFLFLLVKLDEIIAKLNWNVPKDLKIMPMPSLMDLLDPEKSGVNTFYIYDAYSKKLQSIRKKMKDIESHIKRSKKEAREALQEKLNIRIRPNGEISVNKSDKELIEKLEKCPDLIYSSETYMNITFKVKLDESLDEKLKQIDELKLQEEEEEFLVRKQLTKAMKKHIDEFYANIKAIGGLDLIIAKGSLAVGFDGVKPKVVDEDMLSIVDGRHIKVANTLRKQGKTFTPISVNLKRGVTCITGANMGGKTISLKLIGVLSAMAQFGLFVPAKEMTFSLKDYIFFSLGDLQSTDMGLSTFGAEILEIKKIINRANEKGIILIDELARGTNPSEGFAISKALINFLKNKDTITIITTHFDGLTDDEAVHHLQVKGLEGIDYKKLKDEIDKECEIGIEAVHKYMDYRLIEVKNKNKVPKDAINIARLMGLQEELLKDAEKYLETC</sequence>
<dbReference type="PANTHER" id="PTHR11361">
    <property type="entry name" value="DNA MISMATCH REPAIR PROTEIN MUTS FAMILY MEMBER"/>
    <property type="match status" value="1"/>
</dbReference>
<evidence type="ECO:0000313" key="7">
    <source>
        <dbReference type="Proteomes" id="UP000886818"/>
    </source>
</evidence>
<keyword evidence="3" id="KW-0175">Coiled coil</keyword>
<name>A0ABX8RCI8_9CLOT</name>
<evidence type="ECO:0000256" key="2">
    <source>
        <dbReference type="ARBA" id="ARBA00022840"/>
    </source>
</evidence>
<feature type="coiled-coil region" evidence="3">
    <location>
        <begin position="150"/>
        <end position="184"/>
    </location>
</feature>
<dbReference type="SMART" id="SM00533">
    <property type="entry name" value="MUTSd"/>
    <property type="match status" value="1"/>
</dbReference>
<dbReference type="InterPro" id="IPR045076">
    <property type="entry name" value="MutS"/>
</dbReference>
<evidence type="ECO:0000313" key="6">
    <source>
        <dbReference type="EMBL" id="QXM06773.1"/>
    </source>
</evidence>
<dbReference type="EMBL" id="CP078093">
    <property type="protein sequence ID" value="QXM06773.1"/>
    <property type="molecule type" value="Genomic_DNA"/>
</dbReference>
<keyword evidence="1" id="KW-0547">Nucleotide-binding</keyword>
<evidence type="ECO:0000259" key="4">
    <source>
        <dbReference type="SMART" id="SM00533"/>
    </source>
</evidence>
<keyword evidence="2" id="KW-0067">ATP-binding</keyword>
<protein>
    <submittedName>
        <fullName evidence="6">DNA mismatch repair protein MutS</fullName>
    </submittedName>
</protein>
<dbReference type="SMART" id="SM00534">
    <property type="entry name" value="MUTSac"/>
    <property type="match status" value="1"/>
</dbReference>
<feature type="domain" description="DNA mismatch repair protein MutS core" evidence="4">
    <location>
        <begin position="11"/>
        <end position="320"/>
    </location>
</feature>
<proteinExistence type="predicted"/>
<evidence type="ECO:0000256" key="1">
    <source>
        <dbReference type="ARBA" id="ARBA00022741"/>
    </source>
</evidence>
<dbReference type="Proteomes" id="UP000886818">
    <property type="component" value="Chromosome"/>
</dbReference>
<dbReference type="InterPro" id="IPR007696">
    <property type="entry name" value="DNA_mismatch_repair_MutS_core"/>
</dbReference>
<reference evidence="6" key="1">
    <citation type="submission" date="2021-07" db="EMBL/GenBank/DDBJ databases">
        <title>Complete genome sequence of Crassaminicella sp. 143-21, isolated from a deep-sea hydrothermal vent.</title>
        <authorList>
            <person name="Li X."/>
        </authorList>
    </citation>
    <scope>NUCLEOTIDE SEQUENCE</scope>
    <source>
        <strain evidence="6">143-21</strain>
    </source>
</reference>
<dbReference type="Pfam" id="PF00488">
    <property type="entry name" value="MutS_V"/>
    <property type="match status" value="1"/>
</dbReference>
<feature type="domain" description="DNA mismatch repair proteins mutS family" evidence="5">
    <location>
        <begin position="337"/>
        <end position="541"/>
    </location>
</feature>
<organism evidence="6 7">
    <name type="scientific">Crassaminicella indica</name>
    <dbReference type="NCBI Taxonomy" id="2855394"/>
    <lineage>
        <taxon>Bacteria</taxon>
        <taxon>Bacillati</taxon>
        <taxon>Bacillota</taxon>
        <taxon>Clostridia</taxon>
        <taxon>Eubacteriales</taxon>
        <taxon>Clostridiaceae</taxon>
        <taxon>Crassaminicella</taxon>
    </lineage>
</organism>
<gene>
    <name evidence="6" type="ORF">KVH43_03360</name>
</gene>
<keyword evidence="7" id="KW-1185">Reference proteome</keyword>